<protein>
    <submittedName>
        <fullName evidence="2">Uncharacterized protein</fullName>
    </submittedName>
</protein>
<dbReference type="AlphaFoldDB" id="A0A1J4KCB9"/>
<dbReference type="VEuPathDB" id="TrichDB:TRFO_24497"/>
<sequence>MSDTEANPETTVEITEEEAVNEIESNPENDNEETEEEMKPEPQQSSVEPQVEQNETPDDEKHYSNDENSPIDQLNNADSNSNISDEKVENNESNEQSTFQPEFPTSDQQNDNQAGQSDGGSFQFNFGEFPSGDDQSNQAGGGGDGAFQFSFNDFPQDGDGQAGASFTFDANDEAPVTSEEDKLYEKFISLIGNPCFDYTGRPLIEFFKHEDPTDSAAAAFSLLVGNTSK</sequence>
<feature type="region of interest" description="Disordered" evidence="1">
    <location>
        <begin position="1"/>
        <end position="167"/>
    </location>
</feature>
<proteinExistence type="predicted"/>
<evidence type="ECO:0000313" key="2">
    <source>
        <dbReference type="EMBL" id="OHT07332.1"/>
    </source>
</evidence>
<comment type="caution">
    <text evidence="2">The sequence shown here is derived from an EMBL/GenBank/DDBJ whole genome shotgun (WGS) entry which is preliminary data.</text>
</comment>
<dbReference type="RefSeq" id="XP_068360468.1">
    <property type="nucleotide sequence ID" value="XM_068503786.1"/>
</dbReference>
<reference evidence="2" key="1">
    <citation type="submission" date="2016-10" db="EMBL/GenBank/DDBJ databases">
        <authorList>
            <person name="Benchimol M."/>
            <person name="Almeida L.G."/>
            <person name="Vasconcelos A.T."/>
            <person name="Perreira-Neves A."/>
            <person name="Rosa I.A."/>
            <person name="Tasca T."/>
            <person name="Bogo M.R."/>
            <person name="de Souza W."/>
        </authorList>
    </citation>
    <scope>NUCLEOTIDE SEQUENCE [LARGE SCALE GENOMIC DNA]</scope>
    <source>
        <strain evidence="2">K</strain>
    </source>
</reference>
<feature type="compositionally biased region" description="Polar residues" evidence="1">
    <location>
        <begin position="43"/>
        <end position="54"/>
    </location>
</feature>
<dbReference type="EMBL" id="MLAK01000700">
    <property type="protein sequence ID" value="OHT07332.1"/>
    <property type="molecule type" value="Genomic_DNA"/>
</dbReference>
<evidence type="ECO:0000256" key="1">
    <source>
        <dbReference type="SAM" id="MobiDB-lite"/>
    </source>
</evidence>
<name>A0A1J4KCB9_9EUKA</name>
<organism evidence="2 3">
    <name type="scientific">Tritrichomonas foetus</name>
    <dbReference type="NCBI Taxonomy" id="1144522"/>
    <lineage>
        <taxon>Eukaryota</taxon>
        <taxon>Metamonada</taxon>
        <taxon>Parabasalia</taxon>
        <taxon>Tritrichomonadida</taxon>
        <taxon>Tritrichomonadidae</taxon>
        <taxon>Tritrichomonas</taxon>
    </lineage>
</organism>
<feature type="compositionally biased region" description="Polar residues" evidence="1">
    <location>
        <begin position="91"/>
        <end position="124"/>
    </location>
</feature>
<gene>
    <name evidence="2" type="ORF">TRFO_24497</name>
</gene>
<feature type="compositionally biased region" description="Polar residues" evidence="1">
    <location>
        <begin position="66"/>
        <end position="83"/>
    </location>
</feature>
<dbReference type="Proteomes" id="UP000179807">
    <property type="component" value="Unassembled WGS sequence"/>
</dbReference>
<feature type="compositionally biased region" description="Acidic residues" evidence="1">
    <location>
        <begin position="14"/>
        <end position="38"/>
    </location>
</feature>
<dbReference type="GeneID" id="94838490"/>
<dbReference type="OrthoDB" id="10638386at2759"/>
<keyword evidence="3" id="KW-1185">Reference proteome</keyword>
<accession>A0A1J4KCB9</accession>
<evidence type="ECO:0000313" key="3">
    <source>
        <dbReference type="Proteomes" id="UP000179807"/>
    </source>
</evidence>